<evidence type="ECO:0000313" key="2">
    <source>
        <dbReference type="Proteomes" id="UP000193067"/>
    </source>
</evidence>
<dbReference type="Proteomes" id="UP000193067">
    <property type="component" value="Unassembled WGS sequence"/>
</dbReference>
<reference evidence="1 2" key="1">
    <citation type="journal article" date="2015" name="Biotechnol. Biofuels">
        <title>Enhanced degradation of softwood versus hardwood by the white-rot fungus Pycnoporus coccineus.</title>
        <authorList>
            <person name="Couturier M."/>
            <person name="Navarro D."/>
            <person name="Chevret D."/>
            <person name="Henrissat B."/>
            <person name="Piumi F."/>
            <person name="Ruiz-Duenas F.J."/>
            <person name="Martinez A.T."/>
            <person name="Grigoriev I.V."/>
            <person name="Riley R."/>
            <person name="Lipzen A."/>
            <person name="Berrin J.G."/>
            <person name="Master E.R."/>
            <person name="Rosso M.N."/>
        </authorList>
    </citation>
    <scope>NUCLEOTIDE SEQUENCE [LARGE SCALE GENOMIC DNA]</scope>
    <source>
        <strain evidence="1 2">BRFM310</strain>
    </source>
</reference>
<sequence>MTRLAGLSNSHSYDSAQLKYSVWAPRLCDPLLLLFIQGLLRFLFKTTLLLFLLTAPRQFSLSNDHLCSPATSRVSRGERHPAPRLLWCPRTFRVASGLVIDPFEIVGSPSTLRTSIRAPSTAYMASCLRTGFARFDWATGNTLQRLIQGYSGLLP</sequence>
<keyword evidence="2" id="KW-1185">Reference proteome</keyword>
<evidence type="ECO:0000313" key="1">
    <source>
        <dbReference type="EMBL" id="OSD05450.1"/>
    </source>
</evidence>
<gene>
    <name evidence="1" type="ORF">PYCCODRAFT_1239000</name>
</gene>
<proteinExistence type="predicted"/>
<name>A0A1Y2IWD8_TRAC3</name>
<dbReference type="EMBL" id="KZ084093">
    <property type="protein sequence ID" value="OSD05450.1"/>
    <property type="molecule type" value="Genomic_DNA"/>
</dbReference>
<organism evidence="1 2">
    <name type="scientific">Trametes coccinea (strain BRFM310)</name>
    <name type="common">Pycnoporus coccineus</name>
    <dbReference type="NCBI Taxonomy" id="1353009"/>
    <lineage>
        <taxon>Eukaryota</taxon>
        <taxon>Fungi</taxon>
        <taxon>Dikarya</taxon>
        <taxon>Basidiomycota</taxon>
        <taxon>Agaricomycotina</taxon>
        <taxon>Agaricomycetes</taxon>
        <taxon>Polyporales</taxon>
        <taxon>Polyporaceae</taxon>
        <taxon>Trametes</taxon>
    </lineage>
</organism>
<protein>
    <submittedName>
        <fullName evidence="1">Uncharacterized protein</fullName>
    </submittedName>
</protein>
<dbReference type="AlphaFoldDB" id="A0A1Y2IWD8"/>
<accession>A0A1Y2IWD8</accession>